<dbReference type="EMBL" id="ATCN01001135">
    <property type="protein sequence ID" value="EPR77930.1"/>
    <property type="molecule type" value="Genomic_DNA"/>
</dbReference>
<comment type="caution">
    <text evidence="1">The sequence shown here is derived from an EMBL/GenBank/DDBJ whole genome shotgun (WGS) entry which is preliminary data.</text>
</comment>
<reference evidence="2" key="1">
    <citation type="journal article" date="2013" name="PLoS Genet.">
        <title>The genome of Spraguea lophii and the basis of host-microsporidian interactions.</title>
        <authorList>
            <person name="Campbell S.E."/>
            <person name="Williams T.A."/>
            <person name="Yousuf A."/>
            <person name="Soanes D.M."/>
            <person name="Paszkiewicz K.H."/>
            <person name="Williams B.A.P."/>
        </authorList>
    </citation>
    <scope>NUCLEOTIDE SEQUENCE [LARGE SCALE GENOMIC DNA]</scope>
    <source>
        <strain evidence="2">42_110</strain>
    </source>
</reference>
<evidence type="ECO:0000313" key="1">
    <source>
        <dbReference type="EMBL" id="EPR77930.1"/>
    </source>
</evidence>
<proteinExistence type="predicted"/>
<dbReference type="InParanoid" id="S7W571"/>
<name>S7W571_SPRLO</name>
<evidence type="ECO:0000313" key="2">
    <source>
        <dbReference type="Proteomes" id="UP000014978"/>
    </source>
</evidence>
<protein>
    <submittedName>
        <fullName evidence="1">Uncharacterized protein</fullName>
    </submittedName>
</protein>
<dbReference type="AlphaFoldDB" id="S7W571"/>
<sequence>MDDELLKDLEYSSTENIYQKDIKNEEFRSRNDENKEKRKRKIELERKKNLINPQIQISKDYILNPTDRCKSEAAKEIIKVLETNTEPINYGLVAIIDIEVEVKKGLVILYDDLPNDVELLITEGKKRDIRRMEKSLRKLKQNILWVGEAPKTFNEFNIIKYSKEVENNNMFYKSLINEIVNK</sequence>
<organism evidence="1 2">
    <name type="scientific">Spraguea lophii (strain 42_110)</name>
    <name type="common">Microsporidian parasite</name>
    <dbReference type="NCBI Taxonomy" id="1358809"/>
    <lineage>
        <taxon>Eukaryota</taxon>
        <taxon>Fungi</taxon>
        <taxon>Fungi incertae sedis</taxon>
        <taxon>Microsporidia</taxon>
        <taxon>Spragueidae</taxon>
        <taxon>Spraguea</taxon>
    </lineage>
</organism>
<dbReference type="VEuPathDB" id="MicrosporidiaDB:SLOPH_581"/>
<gene>
    <name evidence="1" type="ORF">SLOPH_581</name>
</gene>
<keyword evidence="2" id="KW-1185">Reference proteome</keyword>
<dbReference type="HOGENOM" id="CLU_1482921_0_0_1"/>
<accession>S7W571</accession>
<dbReference type="Proteomes" id="UP000014978">
    <property type="component" value="Unassembled WGS sequence"/>
</dbReference>